<dbReference type="InterPro" id="IPR020845">
    <property type="entry name" value="AMP-binding_CS"/>
</dbReference>
<dbReference type="InterPro" id="IPR025110">
    <property type="entry name" value="AMP-bd_C"/>
</dbReference>
<evidence type="ECO:0000256" key="1">
    <source>
        <dbReference type="ARBA" id="ARBA00006432"/>
    </source>
</evidence>
<dbReference type="NCBIfam" id="NF004822">
    <property type="entry name" value="PRK06178.1"/>
    <property type="match status" value="1"/>
</dbReference>
<gene>
    <name evidence="5" type="ORF">DT065_04610</name>
</gene>
<dbReference type="InterPro" id="IPR000873">
    <property type="entry name" value="AMP-dep_synth/lig_dom"/>
</dbReference>
<feature type="domain" description="AMP-binding enzyme C-terminal" evidence="4">
    <location>
        <begin position="479"/>
        <end position="554"/>
    </location>
</feature>
<dbReference type="Pfam" id="PF00501">
    <property type="entry name" value="AMP-binding"/>
    <property type="match status" value="1"/>
</dbReference>
<dbReference type="Gene3D" id="3.30.300.30">
    <property type="match status" value="1"/>
</dbReference>
<sequence>MNEENYLSELQDLRSKNWPDSLPSKPNYPFGEKPLTEYLEKWAQISPDKACIIYYGREISFDEMNDMSNRFASYLSSIGCKKGDRIAVFLPNCPQFLIAFYGILKIGCIHVPVNPMFKEYELNYELNDSGASVLITLDQLYPTAEKVVIETGVNSVITTSLSDYLPKTPTMQINKSMSNPKIEYEDAVDFEDILKNCKQDYPKPEIHLDDIAALNYTGGTTGMPKGCMHTQRNMIYTAANSATFSSKVSSEDIRLNYLPIFWIAGENTGVISPIFNGITQILLYRWDPVAVLDAIQRYKVTIFGGVTDNIIELINRPDIQDYDLSSIDTTMVSSFIKKVNIFYRDRWEKITGSILREASFGMTETHTADTFTTGMQEGNKDLYMRPIFVGFPVPNTEIKIVDFNTKESLPQETEGEIVIRTPSLMSGYWNKPEQTAETIKDNWFYTGDIGVINEEGYLHFLGRKKEMLKVNGMSVFPSELENIISKHEAVAACGVIGLDDTDKGQIPIAVIKLEKTYEDISIDELEKYCEKNMANYKKPIIKIMEEMPLTTTGKIKKDKLQEIIKSNMRSL</sequence>
<feature type="domain" description="AMP-dependent synthetase/ligase" evidence="3">
    <location>
        <begin position="39"/>
        <end position="429"/>
    </location>
</feature>
<protein>
    <submittedName>
        <fullName evidence="5">Acyl-CoA synthetase</fullName>
    </submittedName>
</protein>
<dbReference type="AlphaFoldDB" id="A0A345BWP2"/>
<keyword evidence="6" id="KW-1185">Reference proteome</keyword>
<dbReference type="PANTHER" id="PTHR24096:SF149">
    <property type="entry name" value="AMP-BINDING DOMAIN-CONTAINING PROTEIN-RELATED"/>
    <property type="match status" value="1"/>
</dbReference>
<accession>A0A345BWP2</accession>
<dbReference type="PANTHER" id="PTHR24096">
    <property type="entry name" value="LONG-CHAIN-FATTY-ACID--COA LIGASE"/>
    <property type="match status" value="1"/>
</dbReference>
<evidence type="ECO:0000259" key="3">
    <source>
        <dbReference type="Pfam" id="PF00501"/>
    </source>
</evidence>
<comment type="similarity">
    <text evidence="1">Belongs to the ATP-dependent AMP-binding enzyme family.</text>
</comment>
<evidence type="ECO:0000313" key="6">
    <source>
        <dbReference type="Proteomes" id="UP000252100"/>
    </source>
</evidence>
<organism evidence="5 6">
    <name type="scientific">Salicibibacter kimchii</name>
    <dbReference type="NCBI Taxonomy" id="2099786"/>
    <lineage>
        <taxon>Bacteria</taxon>
        <taxon>Bacillati</taxon>
        <taxon>Bacillota</taxon>
        <taxon>Bacilli</taxon>
        <taxon>Bacillales</taxon>
        <taxon>Bacillaceae</taxon>
        <taxon>Salicibibacter</taxon>
    </lineage>
</organism>
<evidence type="ECO:0000313" key="5">
    <source>
        <dbReference type="EMBL" id="AXF55373.1"/>
    </source>
</evidence>
<dbReference type="PROSITE" id="PS00455">
    <property type="entry name" value="AMP_BINDING"/>
    <property type="match status" value="1"/>
</dbReference>
<dbReference type="InterPro" id="IPR042099">
    <property type="entry name" value="ANL_N_sf"/>
</dbReference>
<dbReference type="Proteomes" id="UP000252100">
    <property type="component" value="Chromosome"/>
</dbReference>
<evidence type="ECO:0000259" key="4">
    <source>
        <dbReference type="Pfam" id="PF13193"/>
    </source>
</evidence>
<dbReference type="KEGG" id="rue:DT065_04610"/>
<keyword evidence="2" id="KW-0436">Ligase</keyword>
<dbReference type="RefSeq" id="WP_114371305.1">
    <property type="nucleotide sequence ID" value="NZ_CP031092.1"/>
</dbReference>
<dbReference type="OrthoDB" id="9778383at2"/>
<reference evidence="5 6" key="1">
    <citation type="journal article" date="2018" name="J. Microbiol.">
        <title>Salicibibacter kimchii gen. nov., sp. nov., a moderately halophilic and alkalitolerant bacterium in the family Bacillaceae, isolated from kimchi.</title>
        <authorList>
            <person name="Jang J.Y."/>
            <person name="Oh Y.J."/>
            <person name="Lim S.K."/>
            <person name="Park H.K."/>
            <person name="Lee C."/>
            <person name="Kim J.Y."/>
            <person name="Lee M.A."/>
            <person name="Choi H.J."/>
        </authorList>
    </citation>
    <scope>NUCLEOTIDE SEQUENCE [LARGE SCALE GENOMIC DNA]</scope>
    <source>
        <strain evidence="5 6">NKC1-1</strain>
    </source>
</reference>
<dbReference type="Pfam" id="PF13193">
    <property type="entry name" value="AMP-binding_C"/>
    <property type="match status" value="1"/>
</dbReference>
<dbReference type="InterPro" id="IPR045851">
    <property type="entry name" value="AMP-bd_C_sf"/>
</dbReference>
<dbReference type="GO" id="GO:0016405">
    <property type="term" value="F:CoA-ligase activity"/>
    <property type="evidence" value="ECO:0007669"/>
    <property type="project" value="TreeGrafter"/>
</dbReference>
<dbReference type="Gene3D" id="3.40.50.12780">
    <property type="entry name" value="N-terminal domain of ligase-like"/>
    <property type="match status" value="1"/>
</dbReference>
<evidence type="ECO:0000256" key="2">
    <source>
        <dbReference type="ARBA" id="ARBA00022598"/>
    </source>
</evidence>
<dbReference type="EMBL" id="CP031092">
    <property type="protein sequence ID" value="AXF55373.1"/>
    <property type="molecule type" value="Genomic_DNA"/>
</dbReference>
<proteinExistence type="inferred from homology"/>
<name>A0A345BWP2_9BACI</name>
<dbReference type="SUPFAM" id="SSF56801">
    <property type="entry name" value="Acetyl-CoA synthetase-like"/>
    <property type="match status" value="1"/>
</dbReference>